<organism evidence="1">
    <name type="scientific">marine sediment metagenome</name>
    <dbReference type="NCBI Taxonomy" id="412755"/>
    <lineage>
        <taxon>unclassified sequences</taxon>
        <taxon>metagenomes</taxon>
        <taxon>ecological metagenomes</taxon>
    </lineage>
</organism>
<evidence type="ECO:0000313" key="1">
    <source>
        <dbReference type="EMBL" id="GAF73733.1"/>
    </source>
</evidence>
<name>X0RY61_9ZZZZ</name>
<proteinExistence type="predicted"/>
<accession>X0RY61</accession>
<reference evidence="1" key="1">
    <citation type="journal article" date="2014" name="Front. Microbiol.">
        <title>High frequency of phylogenetically diverse reductive dehalogenase-homologous genes in deep subseafloor sedimentary metagenomes.</title>
        <authorList>
            <person name="Kawai M."/>
            <person name="Futagami T."/>
            <person name="Toyoda A."/>
            <person name="Takaki Y."/>
            <person name="Nishi S."/>
            <person name="Hori S."/>
            <person name="Arai W."/>
            <person name="Tsubouchi T."/>
            <person name="Morono Y."/>
            <person name="Uchiyama I."/>
            <person name="Ito T."/>
            <person name="Fujiyama A."/>
            <person name="Inagaki F."/>
            <person name="Takami H."/>
        </authorList>
    </citation>
    <scope>NUCLEOTIDE SEQUENCE</scope>
    <source>
        <strain evidence="1">Expedition CK06-06</strain>
    </source>
</reference>
<comment type="caution">
    <text evidence="1">The sequence shown here is derived from an EMBL/GenBank/DDBJ whole genome shotgun (WGS) entry which is preliminary data.</text>
</comment>
<gene>
    <name evidence="1" type="ORF">S01H1_03025</name>
</gene>
<protein>
    <submittedName>
        <fullName evidence="1">Uncharacterized protein</fullName>
    </submittedName>
</protein>
<feature type="non-terminal residue" evidence="1">
    <location>
        <position position="258"/>
    </location>
</feature>
<dbReference type="EMBL" id="BARS01001583">
    <property type="protein sequence ID" value="GAF73733.1"/>
    <property type="molecule type" value="Genomic_DNA"/>
</dbReference>
<sequence length="258" mass="28657">DYFLDLKHGNPYDKIPEAEIRLPGAGYAALHKDVAGLDPEKYPLAHRVKILGDVAMWSSEYRSAMSQAKRGIKTMSTADAYLVTETDRQVKEKKKRREFQNYVFAEDQLAKQKVTISKVLSPTTMLTEELGDLILEVPGMGAIKDKDAAMAFAEKTMLGKQVDIQTPSLESRRYTQRAAGPIMKAMPTFDGTSFSELMAEEGLAGAPELKDEFKQLQFSKAERLAGGLSEMLLHGAETPLEYLTPVSPASKLIRRRSP</sequence>
<feature type="non-terminal residue" evidence="1">
    <location>
        <position position="1"/>
    </location>
</feature>
<dbReference type="AlphaFoldDB" id="X0RY61"/>